<evidence type="ECO:0000313" key="6">
    <source>
        <dbReference type="EMBL" id="OGK50851.1"/>
    </source>
</evidence>
<dbReference type="InterPro" id="IPR043141">
    <property type="entry name" value="Ribosomal_uL10-like_sf"/>
</dbReference>
<dbReference type="Proteomes" id="UP000178558">
    <property type="component" value="Unassembled WGS sequence"/>
</dbReference>
<evidence type="ECO:0000313" key="7">
    <source>
        <dbReference type="Proteomes" id="UP000178558"/>
    </source>
</evidence>
<comment type="caution">
    <text evidence="6">The sequence shown here is derived from an EMBL/GenBank/DDBJ whole genome shotgun (WGS) entry which is preliminary data.</text>
</comment>
<dbReference type="PANTHER" id="PTHR11560">
    <property type="entry name" value="39S RIBOSOMAL PROTEIN L10, MITOCHONDRIAL"/>
    <property type="match status" value="1"/>
</dbReference>
<evidence type="ECO:0000256" key="5">
    <source>
        <dbReference type="ARBA" id="ARBA00035502"/>
    </source>
</evidence>
<dbReference type="Pfam" id="PF00466">
    <property type="entry name" value="Ribosomal_L10"/>
    <property type="match status" value="1"/>
</dbReference>
<gene>
    <name evidence="6" type="ORF">A3B50_01060</name>
</gene>
<comment type="similarity">
    <text evidence="1">Belongs to the universal ribosomal protein uL10 family.</text>
</comment>
<dbReference type="InterPro" id="IPR001790">
    <property type="entry name" value="Ribosomal_uL10"/>
</dbReference>
<dbReference type="SUPFAM" id="SSF160369">
    <property type="entry name" value="Ribosomal protein L10-like"/>
    <property type="match status" value="1"/>
</dbReference>
<dbReference type="Gene3D" id="3.30.70.1730">
    <property type="match status" value="1"/>
</dbReference>
<dbReference type="GO" id="GO:0005840">
    <property type="term" value="C:ribosome"/>
    <property type="evidence" value="ECO:0007669"/>
    <property type="project" value="UniProtKB-KW"/>
</dbReference>
<accession>A0A1F7J5G5</accession>
<sequence>MPSQKKKTYVEDLSTFLTTTKHFVLVKFDNTSHQTLEKLRKELKKDDAVFKVLKNTLFEKTVENLSKTKKDFKELAKSVLPLKENSALLSMNENYHNTLSAFFKFAKAEKTLSFKFGILDAKLYPGIELEQLAQLPSKEVIVERIAGFLKSPQSMLVYSLKFNISKLVHVLQARSKQSN</sequence>
<dbReference type="AlphaFoldDB" id="A0A1F7J5G5"/>
<name>A0A1F7J5G5_9BACT</name>
<keyword evidence="3" id="KW-0687">Ribonucleoprotein</keyword>
<proteinExistence type="inferred from homology"/>
<reference evidence="6 7" key="1">
    <citation type="journal article" date="2016" name="Nat. Commun.">
        <title>Thousands of microbial genomes shed light on interconnected biogeochemical processes in an aquifer system.</title>
        <authorList>
            <person name="Anantharaman K."/>
            <person name="Brown C.T."/>
            <person name="Hug L.A."/>
            <person name="Sharon I."/>
            <person name="Castelle C.J."/>
            <person name="Probst A.J."/>
            <person name="Thomas B.C."/>
            <person name="Singh A."/>
            <person name="Wilkins M.J."/>
            <person name="Karaoz U."/>
            <person name="Brodie E.L."/>
            <person name="Williams K.H."/>
            <person name="Hubbard S.S."/>
            <person name="Banfield J.F."/>
        </authorList>
    </citation>
    <scope>NUCLEOTIDE SEQUENCE [LARGE SCALE GENOMIC DNA]</scope>
</reference>
<dbReference type="NCBIfam" id="NF000955">
    <property type="entry name" value="PRK00099.1-1"/>
    <property type="match status" value="1"/>
</dbReference>
<protein>
    <recommendedName>
        <fullName evidence="4">Large ribosomal subunit protein uL10</fullName>
    </recommendedName>
    <alternativeName>
        <fullName evidence="5">50S ribosomal protein L10</fullName>
    </alternativeName>
</protein>
<dbReference type="InterPro" id="IPR047865">
    <property type="entry name" value="Ribosomal_uL10_bac_type"/>
</dbReference>
<organism evidence="6 7">
    <name type="scientific">Candidatus Roizmanbacteria bacterium RIFCSPLOWO2_01_FULL_40_42</name>
    <dbReference type="NCBI Taxonomy" id="1802066"/>
    <lineage>
        <taxon>Bacteria</taxon>
        <taxon>Candidatus Roizmaniibacteriota</taxon>
    </lineage>
</organism>
<dbReference type="EMBL" id="MGAQ01000010">
    <property type="protein sequence ID" value="OGK50851.1"/>
    <property type="molecule type" value="Genomic_DNA"/>
</dbReference>
<evidence type="ECO:0000256" key="2">
    <source>
        <dbReference type="ARBA" id="ARBA00022980"/>
    </source>
</evidence>
<evidence type="ECO:0000256" key="4">
    <source>
        <dbReference type="ARBA" id="ARBA00035202"/>
    </source>
</evidence>
<dbReference type="GO" id="GO:1990904">
    <property type="term" value="C:ribonucleoprotein complex"/>
    <property type="evidence" value="ECO:0007669"/>
    <property type="project" value="UniProtKB-KW"/>
</dbReference>
<evidence type="ECO:0000256" key="1">
    <source>
        <dbReference type="ARBA" id="ARBA00008889"/>
    </source>
</evidence>
<dbReference type="Gene3D" id="6.10.250.290">
    <property type="match status" value="1"/>
</dbReference>
<keyword evidence="2 6" id="KW-0689">Ribosomal protein</keyword>
<evidence type="ECO:0000256" key="3">
    <source>
        <dbReference type="ARBA" id="ARBA00023274"/>
    </source>
</evidence>